<evidence type="ECO:0000313" key="1">
    <source>
        <dbReference type="EMBL" id="AXK80352.1"/>
    </source>
</evidence>
<sequence length="119" mass="12761">MTPDVRRIVAVEAHRRRSGRCPVRVHSLGTGETFEIKPTADGFVDVTTGLSVRSNGNDIVVPTGAIELKLVGDVFFEGVERASGEPFSGRAGGGSSVTLYDRDRNDYFQYAVVAEGDAT</sequence>
<keyword evidence="2" id="KW-1185">Reference proteome</keyword>
<evidence type="ECO:0000313" key="2">
    <source>
        <dbReference type="Proteomes" id="UP000254889"/>
    </source>
</evidence>
<dbReference type="RefSeq" id="WP_115689916.1">
    <property type="nucleotide sequence ID" value="NZ_CP031417.1"/>
</dbReference>
<dbReference type="KEGG" id="ptaw:DW352_07365"/>
<proteinExistence type="predicted"/>
<accession>A0A345ZTV5</accession>
<dbReference type="Proteomes" id="UP000254889">
    <property type="component" value="Chromosome"/>
</dbReference>
<reference evidence="1 2" key="1">
    <citation type="submission" date="2018-07" db="EMBL/GenBank/DDBJ databases">
        <authorList>
            <person name="Quirk P.G."/>
            <person name="Krulwich T.A."/>
        </authorList>
    </citation>
    <scope>NUCLEOTIDE SEQUENCE [LARGE SCALE GENOMIC DNA]</scope>
    <source>
        <strain evidence="1 2">CC-BB4</strain>
    </source>
</reference>
<dbReference type="EMBL" id="CP031417">
    <property type="protein sequence ID" value="AXK80352.1"/>
    <property type="molecule type" value="Genomic_DNA"/>
</dbReference>
<dbReference type="OrthoDB" id="8448581at2"/>
<gene>
    <name evidence="1" type="ORF">DW352_07365</name>
</gene>
<name>A0A345ZTV5_9HYPH</name>
<protein>
    <submittedName>
        <fullName evidence="1">Uncharacterized protein</fullName>
    </submittedName>
</protein>
<dbReference type="AlphaFoldDB" id="A0A345ZTV5"/>
<organism evidence="1 2">
    <name type="scientific">Pseudolabrys taiwanensis</name>
    <dbReference type="NCBI Taxonomy" id="331696"/>
    <lineage>
        <taxon>Bacteria</taxon>
        <taxon>Pseudomonadati</taxon>
        <taxon>Pseudomonadota</taxon>
        <taxon>Alphaproteobacteria</taxon>
        <taxon>Hyphomicrobiales</taxon>
        <taxon>Xanthobacteraceae</taxon>
        <taxon>Pseudolabrys</taxon>
    </lineage>
</organism>